<sequence length="59" mass="6332">MNKSTGVTMTRLQLRGNKAQFAGWKDNIVGPLAARQTRTAAPLGPSSLQRENAQMTTGC</sequence>
<evidence type="ECO:0000256" key="1">
    <source>
        <dbReference type="SAM" id="MobiDB-lite"/>
    </source>
</evidence>
<evidence type="ECO:0000313" key="4">
    <source>
        <dbReference type="Proteomes" id="UP000760860"/>
    </source>
</evidence>
<dbReference type="EMBL" id="RCMV01002115">
    <property type="protein sequence ID" value="KAG3204540.1"/>
    <property type="molecule type" value="Genomic_DNA"/>
</dbReference>
<feature type="region of interest" description="Disordered" evidence="1">
    <location>
        <begin position="37"/>
        <end position="59"/>
    </location>
</feature>
<name>A0A8T1H2P2_9STRA</name>
<comment type="caution">
    <text evidence="3">The sequence shown here is derived from an EMBL/GenBank/DDBJ whole genome shotgun (WGS) entry which is preliminary data.</text>
</comment>
<dbReference type="Proteomes" id="UP000760860">
    <property type="component" value="Unassembled WGS sequence"/>
</dbReference>
<gene>
    <name evidence="2" type="ORF">PC117_g14712</name>
    <name evidence="3" type="ORF">PC129_g22519</name>
</gene>
<dbReference type="Proteomes" id="UP000736787">
    <property type="component" value="Unassembled WGS sequence"/>
</dbReference>
<dbReference type="EMBL" id="RCMK01000468">
    <property type="protein sequence ID" value="KAG2927033.1"/>
    <property type="molecule type" value="Genomic_DNA"/>
</dbReference>
<proteinExistence type="predicted"/>
<feature type="compositionally biased region" description="Polar residues" evidence="1">
    <location>
        <begin position="46"/>
        <end position="59"/>
    </location>
</feature>
<evidence type="ECO:0000313" key="2">
    <source>
        <dbReference type="EMBL" id="KAG2927033.1"/>
    </source>
</evidence>
<protein>
    <submittedName>
        <fullName evidence="3">Uncharacterized protein</fullName>
    </submittedName>
</protein>
<organism evidence="3 4">
    <name type="scientific">Phytophthora cactorum</name>
    <dbReference type="NCBI Taxonomy" id="29920"/>
    <lineage>
        <taxon>Eukaryota</taxon>
        <taxon>Sar</taxon>
        <taxon>Stramenopiles</taxon>
        <taxon>Oomycota</taxon>
        <taxon>Peronosporomycetes</taxon>
        <taxon>Peronosporales</taxon>
        <taxon>Peronosporaceae</taxon>
        <taxon>Phytophthora</taxon>
    </lineage>
</organism>
<reference evidence="3" key="1">
    <citation type="submission" date="2018-05" db="EMBL/GenBank/DDBJ databases">
        <title>Effector identification in a new, highly contiguous assembly of the strawberry crown rot pathogen Phytophthora cactorum.</title>
        <authorList>
            <person name="Armitage A.D."/>
            <person name="Nellist C.F."/>
            <person name="Bates H."/>
            <person name="Vickerstaff R.J."/>
            <person name="Harrison R.J."/>
        </authorList>
    </citation>
    <scope>NUCLEOTIDE SEQUENCE</scope>
    <source>
        <strain evidence="2">4040</strain>
        <strain evidence="3">P421</strain>
    </source>
</reference>
<dbReference type="AlphaFoldDB" id="A0A8T1H2P2"/>
<accession>A0A8T1H2P2</accession>
<evidence type="ECO:0000313" key="3">
    <source>
        <dbReference type="EMBL" id="KAG3204540.1"/>
    </source>
</evidence>